<evidence type="ECO:0000256" key="2">
    <source>
        <dbReference type="ARBA" id="ARBA00023033"/>
    </source>
</evidence>
<evidence type="ECO:0000259" key="3">
    <source>
        <dbReference type="Pfam" id="PF01494"/>
    </source>
</evidence>
<reference evidence="4 5" key="1">
    <citation type="journal article" date="2015" name="G3 (Bethesda)">
        <title>Insights into Ongoing Evolution of the Hexachlorocyclohexane Catabolic Pathway from Comparative Genomics of Ten Sphingomonadaceae Strains.</title>
        <authorList>
            <person name="Pearce S.L."/>
            <person name="Oakeshott J.G."/>
            <person name="Pandey G."/>
        </authorList>
    </citation>
    <scope>NUCLEOTIDE SEQUENCE [LARGE SCALE GENOMIC DNA]</scope>
    <source>
        <strain evidence="4 5">LL02</strain>
    </source>
</reference>
<keyword evidence="2 4" id="KW-0503">Monooxygenase</keyword>
<evidence type="ECO:0000256" key="1">
    <source>
        <dbReference type="ARBA" id="ARBA00023002"/>
    </source>
</evidence>
<dbReference type="InterPro" id="IPR036188">
    <property type="entry name" value="FAD/NAD-bd_sf"/>
</dbReference>
<evidence type="ECO:0000313" key="4">
    <source>
        <dbReference type="EMBL" id="KMS51912.1"/>
    </source>
</evidence>
<evidence type="ECO:0000313" key="5">
    <source>
        <dbReference type="Proteomes" id="UP000052268"/>
    </source>
</evidence>
<feature type="domain" description="FAD-binding" evidence="3">
    <location>
        <begin position="6"/>
        <end position="73"/>
    </location>
</feature>
<dbReference type="RefSeq" id="WP_059153077.1">
    <property type="nucleotide sequence ID" value="NZ_KQ130457.1"/>
</dbReference>
<gene>
    <name evidence="4" type="ORF">V474_02385</name>
</gene>
<keyword evidence="5" id="KW-1185">Reference proteome</keyword>
<dbReference type="PRINTS" id="PR00420">
    <property type="entry name" value="RNGMNOXGNASE"/>
</dbReference>
<dbReference type="InterPro" id="IPR002938">
    <property type="entry name" value="FAD-bd"/>
</dbReference>
<comment type="caution">
    <text evidence="4">The sequence shown here is derived from an EMBL/GenBank/DDBJ whole genome shotgun (WGS) entry which is preliminary data.</text>
</comment>
<dbReference type="InterPro" id="IPR050493">
    <property type="entry name" value="FAD-dep_Monooxygenase_BioMet"/>
</dbReference>
<dbReference type="AlphaFoldDB" id="A0A0J7XJM2"/>
<dbReference type="Gene3D" id="3.50.50.60">
    <property type="entry name" value="FAD/NAD(P)-binding domain"/>
    <property type="match status" value="1"/>
</dbReference>
<name>A0A0J7XJM2_9SPHN</name>
<dbReference type="Pfam" id="PF01494">
    <property type="entry name" value="FAD_binding_3"/>
    <property type="match status" value="1"/>
</dbReference>
<dbReference type="GO" id="GO:0004497">
    <property type="term" value="F:monooxygenase activity"/>
    <property type="evidence" value="ECO:0007669"/>
    <property type="project" value="UniProtKB-KW"/>
</dbReference>
<dbReference type="EMBL" id="JACU01000010">
    <property type="protein sequence ID" value="KMS51912.1"/>
    <property type="molecule type" value="Genomic_DNA"/>
</dbReference>
<dbReference type="PATRIC" id="fig|1114963.3.peg.4096"/>
<dbReference type="GO" id="GO:0071949">
    <property type="term" value="F:FAD binding"/>
    <property type="evidence" value="ECO:0007669"/>
    <property type="project" value="InterPro"/>
</dbReference>
<dbReference type="Proteomes" id="UP000052268">
    <property type="component" value="Unassembled WGS sequence"/>
</dbReference>
<accession>A0A0J7XJM2</accession>
<keyword evidence="1" id="KW-0560">Oxidoreductase</keyword>
<protein>
    <submittedName>
        <fullName evidence="4">Monooxygenase</fullName>
    </submittedName>
</protein>
<proteinExistence type="predicted"/>
<organism evidence="4 5">
    <name type="scientific">Novosphingobium barchaimii LL02</name>
    <dbReference type="NCBI Taxonomy" id="1114963"/>
    <lineage>
        <taxon>Bacteria</taxon>
        <taxon>Pseudomonadati</taxon>
        <taxon>Pseudomonadota</taxon>
        <taxon>Alphaproteobacteria</taxon>
        <taxon>Sphingomonadales</taxon>
        <taxon>Sphingomonadaceae</taxon>
        <taxon>Novosphingobium</taxon>
    </lineage>
</organism>
<dbReference type="SUPFAM" id="SSF51905">
    <property type="entry name" value="FAD/NAD(P)-binding domain"/>
    <property type="match status" value="1"/>
</dbReference>
<dbReference type="PANTHER" id="PTHR13789:SF309">
    <property type="entry name" value="PUTATIVE (AFU_ORTHOLOGUE AFUA_6G14510)-RELATED"/>
    <property type="match status" value="1"/>
</dbReference>
<sequence length="410" mass="43666">MHGLNIAIAGCGPCGLAAALLLHRAGHHITLFERFENPQPIGSGLMIQPTGMAVLARLGLLDTVLARGARVDRLFGMAGKRVVLDVHYAALRRPDTFGIGIHRASLFAVLHEAVLRSGISLHSGRTLAGSALLGNKRALRFANGQTSSPYDLVVDALGTRTPLAPPTGRELAYGALWASLDWPEGAGFDPHALAQRYDRASIMAGVLPIGTPPGATVPKAAFFWSLRADRLDVWRAAGLPAWKVQVAALWPDCAALLDQITDPGQLTFARYAHRTLSSPAEPALVHIGDAWHSASPQLGQGANMALLDAWALARGLDGAQSVDEGVRHGIGLRSRHVLTYQWLTALFTPVYQSDSRLLPLIRDHLVGPMSKLWPATAIQASMVSGLVGNPLRPLELGDDLQIAQPAVASV</sequence>
<dbReference type="PANTHER" id="PTHR13789">
    <property type="entry name" value="MONOOXYGENASE"/>
    <property type="match status" value="1"/>
</dbReference>
<dbReference type="OrthoDB" id="5499180at2"/>